<dbReference type="Proteomes" id="UP000887159">
    <property type="component" value="Unassembled WGS sequence"/>
</dbReference>
<dbReference type="EMBL" id="BMAU01021411">
    <property type="protein sequence ID" value="GFY33407.1"/>
    <property type="molecule type" value="Genomic_DNA"/>
</dbReference>
<sequence length="494" mass="54855">MVNFLGSVSSSRYKSSNLTGAQKLQYLKGVLKGDAQKIVQSLPITDGNFQIAWDLLKERYFHKCEILSSLMKKLMNITPITCESHAQILKLVDSTKECVRLLETLDLKVEGTADIILMFIIQFKLDSTTRGWWERSLDNEKIPSLSELLQFLSNHAISLMTKGYGVKRNISNKKVTLVASGFQLHCSYCQSNHNLNKCDAFQNLTVKRVNFVKSNNICFNCLTRFHKSACKSTNKCCRKCGKSHHTLLHFMTPSEPNSSIPGDANNSVLSASAKVFHPVLSYATNTDTGPNPPNVNNPSITSCSGCLERLGLPRKRTNVRISCLGASDTRTNGISEIKFTSHFTSNISFVTSVYVVNKIVGQLPHFSLDSSWSEPFSDLKLANPAFFKSGPIDIRIGVNIALPILKGQSLSLGDNKLFEVRSDLGWIVAGNVSSEDVFSSIAVNSIQVVTDELVINFWKLDSVPEASLLTSEERACEDHFIDTHVRNEDGRYVV</sequence>
<gene>
    <name evidence="1" type="primary">AVEN_92787_1</name>
    <name evidence="1" type="ORF">TNCV_2226771</name>
</gene>
<name>A0A8X7BK77_TRICX</name>
<evidence type="ECO:0000313" key="1">
    <source>
        <dbReference type="EMBL" id="GFY33407.1"/>
    </source>
</evidence>
<organism evidence="1 2">
    <name type="scientific">Trichonephila clavipes</name>
    <name type="common">Golden silk orbweaver</name>
    <name type="synonym">Nephila clavipes</name>
    <dbReference type="NCBI Taxonomy" id="2585209"/>
    <lineage>
        <taxon>Eukaryota</taxon>
        <taxon>Metazoa</taxon>
        <taxon>Ecdysozoa</taxon>
        <taxon>Arthropoda</taxon>
        <taxon>Chelicerata</taxon>
        <taxon>Arachnida</taxon>
        <taxon>Araneae</taxon>
        <taxon>Araneomorphae</taxon>
        <taxon>Entelegynae</taxon>
        <taxon>Araneoidea</taxon>
        <taxon>Nephilidae</taxon>
        <taxon>Trichonephila</taxon>
    </lineage>
</organism>
<dbReference type="AlphaFoldDB" id="A0A8X7BK77"/>
<dbReference type="InterPro" id="IPR005312">
    <property type="entry name" value="DUF1759"/>
</dbReference>
<keyword evidence="2" id="KW-1185">Reference proteome</keyword>
<evidence type="ECO:0000313" key="2">
    <source>
        <dbReference type="Proteomes" id="UP000887159"/>
    </source>
</evidence>
<comment type="caution">
    <text evidence="1">The sequence shown here is derived from an EMBL/GenBank/DDBJ whole genome shotgun (WGS) entry which is preliminary data.</text>
</comment>
<proteinExistence type="predicted"/>
<accession>A0A8X7BK77</accession>
<reference evidence="1" key="1">
    <citation type="submission" date="2020-08" db="EMBL/GenBank/DDBJ databases">
        <title>Multicomponent nature underlies the extraordinary mechanical properties of spider dragline silk.</title>
        <authorList>
            <person name="Kono N."/>
            <person name="Nakamura H."/>
            <person name="Mori M."/>
            <person name="Yoshida Y."/>
            <person name="Ohtoshi R."/>
            <person name="Malay A.D."/>
            <person name="Moran D.A.P."/>
            <person name="Tomita M."/>
            <person name="Numata K."/>
            <person name="Arakawa K."/>
        </authorList>
    </citation>
    <scope>NUCLEOTIDE SEQUENCE</scope>
</reference>
<protein>
    <submittedName>
        <fullName evidence="1">Integrase catalytic domain-containing protein</fullName>
    </submittedName>
</protein>
<dbReference type="PANTHER" id="PTHR47331:SF1">
    <property type="entry name" value="GAG-LIKE PROTEIN"/>
    <property type="match status" value="1"/>
</dbReference>
<dbReference type="Pfam" id="PF03564">
    <property type="entry name" value="DUF1759"/>
    <property type="match status" value="1"/>
</dbReference>
<dbReference type="PANTHER" id="PTHR47331">
    <property type="entry name" value="PHD-TYPE DOMAIN-CONTAINING PROTEIN"/>
    <property type="match status" value="1"/>
</dbReference>